<proteinExistence type="predicted"/>
<dbReference type="OrthoDB" id="10541977at2759"/>
<organism evidence="1 2">
    <name type="scientific">Pisolithus tinctorius Marx 270</name>
    <dbReference type="NCBI Taxonomy" id="870435"/>
    <lineage>
        <taxon>Eukaryota</taxon>
        <taxon>Fungi</taxon>
        <taxon>Dikarya</taxon>
        <taxon>Basidiomycota</taxon>
        <taxon>Agaricomycotina</taxon>
        <taxon>Agaricomycetes</taxon>
        <taxon>Agaricomycetidae</taxon>
        <taxon>Boletales</taxon>
        <taxon>Sclerodermatineae</taxon>
        <taxon>Pisolithaceae</taxon>
        <taxon>Pisolithus</taxon>
    </lineage>
</organism>
<accession>A0A0C3P900</accession>
<dbReference type="InParanoid" id="A0A0C3P900"/>
<reference evidence="2" key="2">
    <citation type="submission" date="2015-01" db="EMBL/GenBank/DDBJ databases">
        <title>Evolutionary Origins and Diversification of the Mycorrhizal Mutualists.</title>
        <authorList>
            <consortium name="DOE Joint Genome Institute"/>
            <consortium name="Mycorrhizal Genomics Consortium"/>
            <person name="Kohler A."/>
            <person name="Kuo A."/>
            <person name="Nagy L.G."/>
            <person name="Floudas D."/>
            <person name="Copeland A."/>
            <person name="Barry K.W."/>
            <person name="Cichocki N."/>
            <person name="Veneault-Fourrey C."/>
            <person name="LaButti K."/>
            <person name="Lindquist E.A."/>
            <person name="Lipzen A."/>
            <person name="Lundell T."/>
            <person name="Morin E."/>
            <person name="Murat C."/>
            <person name="Riley R."/>
            <person name="Ohm R."/>
            <person name="Sun H."/>
            <person name="Tunlid A."/>
            <person name="Henrissat B."/>
            <person name="Grigoriev I.V."/>
            <person name="Hibbett D.S."/>
            <person name="Martin F."/>
        </authorList>
    </citation>
    <scope>NUCLEOTIDE SEQUENCE [LARGE SCALE GENOMIC DNA]</scope>
    <source>
        <strain evidence="2">Marx 270</strain>
    </source>
</reference>
<dbReference type="HOGENOM" id="CLU_1525781_0_0_1"/>
<dbReference type="EMBL" id="KN831972">
    <property type="protein sequence ID" value="KIO04221.1"/>
    <property type="molecule type" value="Genomic_DNA"/>
</dbReference>
<keyword evidence="2" id="KW-1185">Reference proteome</keyword>
<gene>
    <name evidence="1" type="ORF">M404DRAFT_9305</name>
</gene>
<protein>
    <submittedName>
        <fullName evidence="1">Uncharacterized protein</fullName>
    </submittedName>
</protein>
<evidence type="ECO:0000313" key="1">
    <source>
        <dbReference type="EMBL" id="KIO04221.1"/>
    </source>
</evidence>
<dbReference type="Proteomes" id="UP000054217">
    <property type="component" value="Unassembled WGS sequence"/>
</dbReference>
<dbReference type="AlphaFoldDB" id="A0A0C3P900"/>
<name>A0A0C3P900_PISTI</name>
<reference evidence="1 2" key="1">
    <citation type="submission" date="2014-04" db="EMBL/GenBank/DDBJ databases">
        <authorList>
            <consortium name="DOE Joint Genome Institute"/>
            <person name="Kuo A."/>
            <person name="Kohler A."/>
            <person name="Costa M.D."/>
            <person name="Nagy L.G."/>
            <person name="Floudas D."/>
            <person name="Copeland A."/>
            <person name="Barry K.W."/>
            <person name="Cichocki N."/>
            <person name="Veneault-Fourrey C."/>
            <person name="LaButti K."/>
            <person name="Lindquist E.A."/>
            <person name="Lipzen A."/>
            <person name="Lundell T."/>
            <person name="Morin E."/>
            <person name="Murat C."/>
            <person name="Sun H."/>
            <person name="Tunlid A."/>
            <person name="Henrissat B."/>
            <person name="Grigoriev I.V."/>
            <person name="Hibbett D.S."/>
            <person name="Martin F."/>
            <person name="Nordberg H.P."/>
            <person name="Cantor M.N."/>
            <person name="Hua S.X."/>
        </authorList>
    </citation>
    <scope>NUCLEOTIDE SEQUENCE [LARGE SCALE GENOMIC DNA]</scope>
    <source>
        <strain evidence="1 2">Marx 270</strain>
    </source>
</reference>
<sequence>MGDRPESRFDDTPMYVAPRVVVRFIFMLPLETTGRCFESKGVMQRDTIGAVQRKRKEEEKKERESLTNLVCMGIHSYIGCFHENELNDKCGTGSLAVVGSRGKKRHSSSLVLGTCKAFEILSDVVRPKRWHGPPNQRFVARVKLRGGRNGPTYERGLERLRLNGPHLERNDSQKGT</sequence>
<evidence type="ECO:0000313" key="2">
    <source>
        <dbReference type="Proteomes" id="UP000054217"/>
    </source>
</evidence>